<dbReference type="GO" id="GO:0033214">
    <property type="term" value="P:siderophore-iron import into cell"/>
    <property type="evidence" value="ECO:0007669"/>
    <property type="project" value="TreeGrafter"/>
</dbReference>
<feature type="transmembrane region" description="Helical" evidence="8">
    <location>
        <begin position="242"/>
        <end position="270"/>
    </location>
</feature>
<feature type="transmembrane region" description="Helical" evidence="8">
    <location>
        <begin position="316"/>
        <end position="336"/>
    </location>
</feature>
<feature type="transmembrane region" description="Helical" evidence="8">
    <location>
        <begin position="622"/>
        <end position="644"/>
    </location>
</feature>
<feature type="transmembrane region" description="Helical" evidence="8">
    <location>
        <begin position="69"/>
        <end position="88"/>
    </location>
</feature>
<gene>
    <name evidence="9" type="primary">fpuB</name>
    <name evidence="9" type="ORF">DSM112329_05086</name>
</gene>
<dbReference type="PANTHER" id="PTHR30472">
    <property type="entry name" value="FERRIC ENTEROBACTIN TRANSPORT SYSTEM PERMEASE PROTEIN"/>
    <property type="match status" value="1"/>
</dbReference>
<dbReference type="GO" id="GO:0022857">
    <property type="term" value="F:transmembrane transporter activity"/>
    <property type="evidence" value="ECO:0007669"/>
    <property type="project" value="InterPro"/>
</dbReference>
<keyword evidence="6 8" id="KW-1133">Transmembrane helix</keyword>
<dbReference type="InterPro" id="IPR000522">
    <property type="entry name" value="ABC_transptr_permease_BtuC"/>
</dbReference>
<evidence type="ECO:0000256" key="8">
    <source>
        <dbReference type="SAM" id="Phobius"/>
    </source>
</evidence>
<feature type="transmembrane region" description="Helical" evidence="8">
    <location>
        <begin position="282"/>
        <end position="304"/>
    </location>
</feature>
<dbReference type="Pfam" id="PF01032">
    <property type="entry name" value="FecCD"/>
    <property type="match status" value="2"/>
</dbReference>
<feature type="transmembrane region" description="Helical" evidence="8">
    <location>
        <begin position="650"/>
        <end position="668"/>
    </location>
</feature>
<dbReference type="CDD" id="cd06550">
    <property type="entry name" value="TM_ABC_iron-siderophores_like"/>
    <property type="match status" value="2"/>
</dbReference>
<evidence type="ECO:0000256" key="4">
    <source>
        <dbReference type="ARBA" id="ARBA00022475"/>
    </source>
</evidence>
<feature type="transmembrane region" description="Helical" evidence="8">
    <location>
        <begin position="100"/>
        <end position="119"/>
    </location>
</feature>
<comment type="subcellular location">
    <subcellularLocation>
        <location evidence="1">Cell membrane</location>
        <topology evidence="1">Multi-pass membrane protein</topology>
    </subcellularLocation>
</comment>
<dbReference type="InterPro" id="IPR037294">
    <property type="entry name" value="ABC_BtuC-like"/>
</dbReference>
<feature type="transmembrane region" description="Helical" evidence="8">
    <location>
        <begin position="537"/>
        <end position="558"/>
    </location>
</feature>
<feature type="transmembrane region" description="Helical" evidence="8">
    <location>
        <begin position="438"/>
        <end position="457"/>
    </location>
</feature>
<dbReference type="KEGG" id="parq:DSM112329_05086"/>
<evidence type="ECO:0000256" key="5">
    <source>
        <dbReference type="ARBA" id="ARBA00022692"/>
    </source>
</evidence>
<feature type="transmembrane region" description="Helical" evidence="8">
    <location>
        <begin position="125"/>
        <end position="143"/>
    </location>
</feature>
<organism evidence="9">
    <name type="scientific">Paraconexibacter sp. AEG42_29</name>
    <dbReference type="NCBI Taxonomy" id="2997339"/>
    <lineage>
        <taxon>Bacteria</taxon>
        <taxon>Bacillati</taxon>
        <taxon>Actinomycetota</taxon>
        <taxon>Thermoleophilia</taxon>
        <taxon>Solirubrobacterales</taxon>
        <taxon>Paraconexibacteraceae</taxon>
        <taxon>Paraconexibacter</taxon>
    </lineage>
</organism>
<protein>
    <submittedName>
        <fullName evidence="9">Petrobactin import system permease protein FpuB</fullName>
    </submittedName>
</protein>
<feature type="transmembrane region" description="Helical" evidence="8">
    <location>
        <begin position="155"/>
        <end position="175"/>
    </location>
</feature>
<feature type="transmembrane region" description="Helical" evidence="8">
    <location>
        <begin position="408"/>
        <end position="426"/>
    </location>
</feature>
<keyword evidence="3" id="KW-0813">Transport</keyword>
<keyword evidence="5 8" id="KW-0812">Transmembrane</keyword>
<comment type="similarity">
    <text evidence="2">Belongs to the binding-protein-dependent transport system permease family. FecCD subfamily.</text>
</comment>
<dbReference type="GO" id="GO:0005886">
    <property type="term" value="C:plasma membrane"/>
    <property type="evidence" value="ECO:0007669"/>
    <property type="project" value="UniProtKB-SubCell"/>
</dbReference>
<feature type="transmembrane region" description="Helical" evidence="8">
    <location>
        <begin position="489"/>
        <end position="507"/>
    </location>
</feature>
<keyword evidence="7 8" id="KW-0472">Membrane</keyword>
<sequence length="676" mass="65606">MKAGPAGPARPVRVAVAAVAGLVALLAAFAGDILQGAGGIPAHTVVDAVLHGASDADGQFVLDLRLPRAVAGIVAGAALGLAAVLLQAITRNRLADPSTLGLSAGGQLAVTLVAAYGGFASDAPTILVAFAGVLFAGLVIGGIGRSAPDGPLRLVLAGTAVGLAFSAIVAAIQLVRENETSALFLWGGGTLIQAGWEQVRIGAIVGGLAAVAALALGRRLDVAALGEQAARSLGLRAARTRLLTLAVAAVLVAVAVGVAGPLAFVGLGAAHIARVVARPRSTAALLALSALVGAVIVLAADVLGRLLLGAANETPVGVVCALIGAPALVLVARSGLVGSGADGGGLGIRARRRPWLLWLPPVLAVAAALAGLCFGELGVSVPAALGAVFGFGDDPLADLAVDLRGPRLAVALVAGACLAASGTALQATVRNPLASPELLGVTGGASVAAFAVILVWSDAPGGALPAAAFAGGMAALFLVLLASGRGSSPGRLILVGVAVTAFCAGVTTLMVLHASPAAASALVFLAGSTYGSDGGDLAVVGIPALVLIPLVLALTPWMDVMALGDDAASALGLPRARARVVLLLAGGALACVAVAAAGTIAFVGLVAPHAARLVAGGSHRRVLLSAMALGAALLAAADVVGRLALPPTEVPSGIVVALIGAPYLAWLMSRSRGAAT</sequence>
<keyword evidence="4" id="KW-1003">Cell membrane</keyword>
<proteinExistence type="inferred from homology"/>
<evidence type="ECO:0000256" key="6">
    <source>
        <dbReference type="ARBA" id="ARBA00022989"/>
    </source>
</evidence>
<feature type="transmembrane region" description="Helical" evidence="8">
    <location>
        <begin position="578"/>
        <end position="610"/>
    </location>
</feature>
<name>A0AAU7B2M0_9ACTN</name>
<feature type="transmembrane region" description="Helical" evidence="8">
    <location>
        <begin position="463"/>
        <end position="482"/>
    </location>
</feature>
<feature type="transmembrane region" description="Helical" evidence="8">
    <location>
        <begin position="357"/>
        <end position="388"/>
    </location>
</feature>
<dbReference type="RefSeq" id="WP_354699371.1">
    <property type="nucleotide sequence ID" value="NZ_CP114014.1"/>
</dbReference>
<evidence type="ECO:0000256" key="7">
    <source>
        <dbReference type="ARBA" id="ARBA00023136"/>
    </source>
</evidence>
<evidence type="ECO:0000256" key="1">
    <source>
        <dbReference type="ARBA" id="ARBA00004651"/>
    </source>
</evidence>
<accession>A0AAU7B2M0</accession>
<evidence type="ECO:0000256" key="2">
    <source>
        <dbReference type="ARBA" id="ARBA00007935"/>
    </source>
</evidence>
<dbReference type="PANTHER" id="PTHR30472:SF37">
    <property type="entry name" value="FE(3+) DICITRATE TRANSPORT SYSTEM PERMEASE PROTEIN FECD-RELATED"/>
    <property type="match status" value="1"/>
</dbReference>
<dbReference type="EMBL" id="CP114014">
    <property type="protein sequence ID" value="XAY08188.1"/>
    <property type="molecule type" value="Genomic_DNA"/>
</dbReference>
<evidence type="ECO:0000256" key="3">
    <source>
        <dbReference type="ARBA" id="ARBA00022448"/>
    </source>
</evidence>
<dbReference type="AlphaFoldDB" id="A0AAU7B2M0"/>
<reference evidence="9" key="1">
    <citation type="submission" date="2022-12" db="EMBL/GenBank/DDBJ databases">
        <title>Paraconexibacter alkalitolerans sp. nov. and Baekduia alba sp. nov., isolated from soil and emended description of the genera Paraconexibacter (Chun et al., 2020) and Baekduia (An et al., 2020).</title>
        <authorList>
            <person name="Vieira S."/>
            <person name="Huber K.J."/>
            <person name="Geppert A."/>
            <person name="Wolf J."/>
            <person name="Neumann-Schaal M."/>
            <person name="Muesken M."/>
            <person name="Overmann J."/>
        </authorList>
    </citation>
    <scope>NUCLEOTIDE SEQUENCE</scope>
    <source>
        <strain evidence="9">AEG42_29</strain>
    </source>
</reference>
<evidence type="ECO:0000313" key="9">
    <source>
        <dbReference type="EMBL" id="XAY08188.1"/>
    </source>
</evidence>
<dbReference type="Gene3D" id="1.10.3470.10">
    <property type="entry name" value="ABC transporter involved in vitamin B12 uptake, BtuC"/>
    <property type="match status" value="2"/>
</dbReference>
<dbReference type="SUPFAM" id="SSF81345">
    <property type="entry name" value="ABC transporter involved in vitamin B12 uptake, BtuC"/>
    <property type="match status" value="2"/>
</dbReference>